<feature type="transmembrane region" description="Helical" evidence="6">
    <location>
        <begin position="289"/>
        <end position="309"/>
    </location>
</feature>
<proteinExistence type="predicted"/>
<keyword evidence="2" id="KW-1003">Cell membrane</keyword>
<dbReference type="Pfam" id="PF01943">
    <property type="entry name" value="Polysacc_synt"/>
    <property type="match status" value="1"/>
</dbReference>
<reference evidence="7 8" key="1">
    <citation type="submission" date="2019-09" db="EMBL/GenBank/DDBJ databases">
        <title>Genome sequence of Adhaeribacter sp. M2.</title>
        <authorList>
            <person name="Srinivasan S."/>
        </authorList>
    </citation>
    <scope>NUCLEOTIDE SEQUENCE [LARGE SCALE GENOMIC DNA]</scope>
    <source>
        <strain evidence="7 8">M2</strain>
    </source>
</reference>
<feature type="transmembrane region" description="Helical" evidence="6">
    <location>
        <begin position="429"/>
        <end position="449"/>
    </location>
</feature>
<keyword evidence="5 6" id="KW-0472">Membrane</keyword>
<dbReference type="Proteomes" id="UP000326570">
    <property type="component" value="Unassembled WGS sequence"/>
</dbReference>
<dbReference type="InterPro" id="IPR002797">
    <property type="entry name" value="Polysacc_synth"/>
</dbReference>
<dbReference type="AlphaFoldDB" id="A0A5N1J4H2"/>
<feature type="transmembrane region" description="Helical" evidence="6">
    <location>
        <begin position="372"/>
        <end position="393"/>
    </location>
</feature>
<evidence type="ECO:0000256" key="4">
    <source>
        <dbReference type="ARBA" id="ARBA00022989"/>
    </source>
</evidence>
<keyword evidence="3 6" id="KW-0812">Transmembrane</keyword>
<evidence type="ECO:0000313" key="8">
    <source>
        <dbReference type="Proteomes" id="UP000326570"/>
    </source>
</evidence>
<feature type="transmembrane region" description="Helical" evidence="6">
    <location>
        <begin position="112"/>
        <end position="133"/>
    </location>
</feature>
<dbReference type="EMBL" id="VTWT01000001">
    <property type="protein sequence ID" value="KAA9345806.1"/>
    <property type="molecule type" value="Genomic_DNA"/>
</dbReference>
<feature type="transmembrane region" description="Helical" evidence="6">
    <location>
        <begin position="189"/>
        <end position="207"/>
    </location>
</feature>
<dbReference type="InterPro" id="IPR050833">
    <property type="entry name" value="Poly_Biosynth_Transport"/>
</dbReference>
<feature type="transmembrane region" description="Helical" evidence="6">
    <location>
        <begin position="330"/>
        <end position="352"/>
    </location>
</feature>
<gene>
    <name evidence="7" type="ORF">F0P94_01600</name>
</gene>
<name>A0A5N1J4H2_9BACT</name>
<feature type="transmembrane region" description="Helical" evidence="6">
    <location>
        <begin position="70"/>
        <end position="91"/>
    </location>
</feature>
<feature type="transmembrane region" description="Helical" evidence="6">
    <location>
        <begin position="153"/>
        <end position="169"/>
    </location>
</feature>
<organism evidence="7 8">
    <name type="scientific">Adhaeribacter soli</name>
    <dbReference type="NCBI Taxonomy" id="2607655"/>
    <lineage>
        <taxon>Bacteria</taxon>
        <taxon>Pseudomonadati</taxon>
        <taxon>Bacteroidota</taxon>
        <taxon>Cytophagia</taxon>
        <taxon>Cytophagales</taxon>
        <taxon>Hymenobacteraceae</taxon>
        <taxon>Adhaeribacter</taxon>
    </lineage>
</organism>
<feature type="transmembrane region" description="Helical" evidence="6">
    <location>
        <begin position="461"/>
        <end position="481"/>
    </location>
</feature>
<feature type="transmembrane region" description="Helical" evidence="6">
    <location>
        <begin position="487"/>
        <end position="505"/>
    </location>
</feature>
<feature type="transmembrane region" description="Helical" evidence="6">
    <location>
        <begin position="213"/>
        <end position="233"/>
    </location>
</feature>
<comment type="subcellular location">
    <subcellularLocation>
        <location evidence="1">Cell membrane</location>
        <topology evidence="1">Multi-pass membrane protein</topology>
    </subcellularLocation>
</comment>
<dbReference type="PANTHER" id="PTHR30250">
    <property type="entry name" value="PST FAMILY PREDICTED COLANIC ACID TRANSPORTER"/>
    <property type="match status" value="1"/>
</dbReference>
<keyword evidence="4 6" id="KW-1133">Transmembrane helix</keyword>
<accession>A0A5N1J4H2</accession>
<evidence type="ECO:0000256" key="3">
    <source>
        <dbReference type="ARBA" id="ARBA00022692"/>
    </source>
</evidence>
<comment type="caution">
    <text evidence="7">The sequence shown here is derived from an EMBL/GenBank/DDBJ whole genome shotgun (WGS) entry which is preliminary data.</text>
</comment>
<evidence type="ECO:0000256" key="5">
    <source>
        <dbReference type="ARBA" id="ARBA00023136"/>
    </source>
</evidence>
<dbReference type="PANTHER" id="PTHR30250:SF11">
    <property type="entry name" value="O-ANTIGEN TRANSPORTER-RELATED"/>
    <property type="match status" value="1"/>
</dbReference>
<evidence type="ECO:0000256" key="2">
    <source>
        <dbReference type="ARBA" id="ARBA00022475"/>
    </source>
</evidence>
<evidence type="ECO:0000313" key="7">
    <source>
        <dbReference type="EMBL" id="KAA9345806.1"/>
    </source>
</evidence>
<keyword evidence="8" id="KW-1185">Reference proteome</keyword>
<sequence length="523" mass="58899">MPKGCRRRIKKCFGKGRKFPVICSLNSSGPSVGIIQKQGIQNTVISYAGMALGYVNTILLMPNFLTTEQVGLTTLLVSLATMFAQFSALGFGNMSIRFFPHFRNKEKQHHGFLFLLLSVPMLGFLLVTGLFILLKPKILAHYADKNADLLLEYYYYIVVLAFFTLLYMLQEAYLKSLYKTVVPSFVQDFLLRLLISLSVTVYALGWIDFKQFVLLFIGVNSITSLVLLVYIVFLKQFFIRPSRQAFSIRPIGEIIAYGLFAFTGNISATIINTVDSLMILDYLSLSEVGIYRVAVIVTSAIAVPGRSMLKIVVPQVSDYWKNNDMKAMDVIYKRVTSVNLVICSLVFIGIWANIDNIFSILPKDYAGGKYVFFFMGLARLFDMATGINGSILLTSPKYRYDLLFSVLLAALTIFTNYIFIPIYGINGAAFASMLTYFAINLLRLGFVWYVYKIQPFGWQSLLLLGIATLAFALSTMIPVLPDVWLDIVMRSAAIVVLYGFLILFLKASPDATRLWQTIRSRIL</sequence>
<feature type="transmembrane region" description="Helical" evidence="6">
    <location>
        <begin position="254"/>
        <end position="274"/>
    </location>
</feature>
<evidence type="ECO:0000256" key="1">
    <source>
        <dbReference type="ARBA" id="ARBA00004651"/>
    </source>
</evidence>
<dbReference type="GO" id="GO:0005886">
    <property type="term" value="C:plasma membrane"/>
    <property type="evidence" value="ECO:0007669"/>
    <property type="project" value="UniProtKB-SubCell"/>
</dbReference>
<protein>
    <submittedName>
        <fullName evidence="7">Oligosaccharide flippase family protein</fullName>
    </submittedName>
</protein>
<feature type="transmembrane region" description="Helical" evidence="6">
    <location>
        <begin position="44"/>
        <end position="64"/>
    </location>
</feature>
<evidence type="ECO:0000256" key="6">
    <source>
        <dbReference type="SAM" id="Phobius"/>
    </source>
</evidence>
<feature type="transmembrane region" description="Helical" evidence="6">
    <location>
        <begin position="400"/>
        <end position="423"/>
    </location>
</feature>